<dbReference type="Proteomes" id="UP000594463">
    <property type="component" value="Chromosome"/>
</dbReference>
<evidence type="ECO:0000256" key="11">
    <source>
        <dbReference type="RuleBase" id="RU003781"/>
    </source>
</evidence>
<dbReference type="EC" id="3.6.1.66" evidence="10"/>
<dbReference type="GO" id="GO:0036222">
    <property type="term" value="F:XTP diphosphatase activity"/>
    <property type="evidence" value="ECO:0007669"/>
    <property type="project" value="UniProtKB-UniRule"/>
</dbReference>
<keyword evidence="5 10" id="KW-0378">Hydrolase</keyword>
<dbReference type="Gene3D" id="3.90.950.10">
    <property type="match status" value="1"/>
</dbReference>
<dbReference type="GO" id="GO:0046872">
    <property type="term" value="F:metal ion binding"/>
    <property type="evidence" value="ECO:0007669"/>
    <property type="project" value="UniProtKB-KW"/>
</dbReference>
<evidence type="ECO:0000313" key="13">
    <source>
        <dbReference type="Proteomes" id="UP000594463"/>
    </source>
</evidence>
<evidence type="ECO:0000256" key="4">
    <source>
        <dbReference type="ARBA" id="ARBA00022741"/>
    </source>
</evidence>
<accession>A0A7T1AKN3</accession>
<evidence type="ECO:0000256" key="10">
    <source>
        <dbReference type="HAMAP-Rule" id="MF_01405"/>
    </source>
</evidence>
<evidence type="ECO:0000256" key="3">
    <source>
        <dbReference type="ARBA" id="ARBA00022723"/>
    </source>
</evidence>
<dbReference type="GO" id="GO:0000166">
    <property type="term" value="F:nucleotide binding"/>
    <property type="evidence" value="ECO:0007669"/>
    <property type="project" value="UniProtKB-KW"/>
</dbReference>
<organism evidence="12 13">
    <name type="scientific">Atribacter laminatus</name>
    <dbReference type="NCBI Taxonomy" id="2847778"/>
    <lineage>
        <taxon>Bacteria</taxon>
        <taxon>Pseudomonadati</taxon>
        <taxon>Atribacterota</taxon>
        <taxon>Atribacteria</taxon>
        <taxon>Atribacterales</taxon>
        <taxon>Atribacteraceae</taxon>
        <taxon>Atribacter</taxon>
    </lineage>
</organism>
<dbReference type="InterPro" id="IPR029001">
    <property type="entry name" value="ITPase-like_fam"/>
</dbReference>
<evidence type="ECO:0000256" key="9">
    <source>
        <dbReference type="ARBA" id="ARBA00052017"/>
    </source>
</evidence>
<dbReference type="Pfam" id="PF01725">
    <property type="entry name" value="Ham1p_like"/>
    <property type="match status" value="1"/>
</dbReference>
<evidence type="ECO:0000256" key="5">
    <source>
        <dbReference type="ARBA" id="ARBA00022801"/>
    </source>
</evidence>
<gene>
    <name evidence="12" type="primary">rdgB</name>
    <name evidence="12" type="ORF">RT761_00881</name>
</gene>
<dbReference type="GO" id="GO:0036220">
    <property type="term" value="F:ITP diphosphatase activity"/>
    <property type="evidence" value="ECO:0007669"/>
    <property type="project" value="UniProtKB-UniRule"/>
</dbReference>
<dbReference type="PANTHER" id="PTHR11067:SF9">
    <property type="entry name" value="INOSINE TRIPHOSPHATE PYROPHOSPHATASE"/>
    <property type="match status" value="1"/>
</dbReference>
<comment type="cofactor">
    <cofactor evidence="10">
        <name>Mg(2+)</name>
        <dbReference type="ChEBI" id="CHEBI:18420"/>
    </cofactor>
    <text evidence="10">Binds 1 Mg(2+) ion per subunit.</text>
</comment>
<comment type="function">
    <text evidence="10">Pyrophosphatase that catalyzes the hydrolysis of nucleoside triphosphates to their monophosphate derivatives, with a high preference for the non-canonical purine nucleotides XTP (xanthosine triphosphate), dITP (deoxyinosine triphosphate) and ITP. Seems to function as a house-cleaning enzyme that removes non-canonical purine nucleotides from the nucleotide pool, thus preventing their incorporation into DNA/RNA and avoiding chromosomal lesions.</text>
</comment>
<comment type="catalytic activity">
    <reaction evidence="10">
        <text>ITP + H2O = IMP + diphosphate + H(+)</text>
        <dbReference type="Rhea" id="RHEA:29399"/>
        <dbReference type="ChEBI" id="CHEBI:15377"/>
        <dbReference type="ChEBI" id="CHEBI:15378"/>
        <dbReference type="ChEBI" id="CHEBI:33019"/>
        <dbReference type="ChEBI" id="CHEBI:58053"/>
        <dbReference type="ChEBI" id="CHEBI:61402"/>
        <dbReference type="EC" id="3.6.1.66"/>
    </reaction>
</comment>
<feature type="binding site" evidence="10">
    <location>
        <position position="179"/>
    </location>
    <ligand>
        <name>substrate</name>
    </ligand>
</feature>
<dbReference type="GO" id="GO:0017111">
    <property type="term" value="F:ribonucleoside triphosphate phosphatase activity"/>
    <property type="evidence" value="ECO:0007669"/>
    <property type="project" value="InterPro"/>
</dbReference>
<comment type="similarity">
    <text evidence="1 10 11">Belongs to the HAM1 NTPase family.</text>
</comment>
<dbReference type="NCBIfam" id="TIGR00042">
    <property type="entry name" value="RdgB/HAM1 family non-canonical purine NTP pyrophosphatase"/>
    <property type="match status" value="1"/>
</dbReference>
<evidence type="ECO:0000256" key="2">
    <source>
        <dbReference type="ARBA" id="ARBA00011738"/>
    </source>
</evidence>
<reference evidence="12 13" key="1">
    <citation type="journal article" date="2021" name="Nat. Commun.">
        <title>Isolation of a member of the candidate phylum Atribacteria reveals a unique cell membrane structure.</title>
        <authorList>
            <person name="Taiki K."/>
            <person name="Nobu M.K."/>
            <person name="Kusada H."/>
            <person name="Meng X.-Y."/>
            <person name="Hosoki N."/>
            <person name="Uematsu K."/>
            <person name="Yoshioka H."/>
            <person name="Kamagata Y."/>
            <person name="Tamaki H."/>
        </authorList>
    </citation>
    <scope>NUCLEOTIDE SEQUENCE [LARGE SCALE GENOMIC DNA]</scope>
    <source>
        <strain evidence="12 13">RT761</strain>
    </source>
</reference>
<comment type="caution">
    <text evidence="10">Lacks conserved residue(s) required for the propagation of feature annotation.</text>
</comment>
<dbReference type="HAMAP" id="MF_01405">
    <property type="entry name" value="Non_canon_purine_NTPase"/>
    <property type="match status" value="1"/>
</dbReference>
<dbReference type="GO" id="GO:0005829">
    <property type="term" value="C:cytosol"/>
    <property type="evidence" value="ECO:0007669"/>
    <property type="project" value="TreeGrafter"/>
</dbReference>
<keyword evidence="4 10" id="KW-0547">Nucleotide-binding</keyword>
<evidence type="ECO:0000256" key="6">
    <source>
        <dbReference type="ARBA" id="ARBA00022842"/>
    </source>
</evidence>
<dbReference type="GO" id="GO:0035870">
    <property type="term" value="F:dITP diphosphatase activity"/>
    <property type="evidence" value="ECO:0007669"/>
    <property type="project" value="UniProtKB-UniRule"/>
</dbReference>
<evidence type="ECO:0000256" key="8">
    <source>
        <dbReference type="ARBA" id="ARBA00051875"/>
    </source>
</evidence>
<keyword evidence="7 10" id="KW-0546">Nucleotide metabolism</keyword>
<dbReference type="KEGG" id="alam:RT761_00881"/>
<feature type="binding site" evidence="10">
    <location>
        <begin position="12"/>
        <end position="17"/>
    </location>
    <ligand>
        <name>substrate</name>
    </ligand>
</feature>
<proteinExistence type="inferred from homology"/>
<keyword evidence="6 10" id="KW-0460">Magnesium</keyword>
<dbReference type="CDD" id="cd00515">
    <property type="entry name" value="HAM1"/>
    <property type="match status" value="1"/>
</dbReference>
<evidence type="ECO:0000256" key="7">
    <source>
        <dbReference type="ARBA" id="ARBA00023080"/>
    </source>
</evidence>
<dbReference type="EMBL" id="CP065383">
    <property type="protein sequence ID" value="QPM67669.1"/>
    <property type="molecule type" value="Genomic_DNA"/>
</dbReference>
<comment type="catalytic activity">
    <reaction evidence="9 10">
        <text>XTP + H2O = XMP + diphosphate + H(+)</text>
        <dbReference type="Rhea" id="RHEA:28610"/>
        <dbReference type="ChEBI" id="CHEBI:15377"/>
        <dbReference type="ChEBI" id="CHEBI:15378"/>
        <dbReference type="ChEBI" id="CHEBI:33019"/>
        <dbReference type="ChEBI" id="CHEBI:57464"/>
        <dbReference type="ChEBI" id="CHEBI:61314"/>
        <dbReference type="EC" id="3.6.1.66"/>
    </reaction>
</comment>
<dbReference type="PANTHER" id="PTHR11067">
    <property type="entry name" value="INOSINE TRIPHOSPHATE PYROPHOSPHATASE/HAM1 PROTEIN"/>
    <property type="match status" value="1"/>
</dbReference>
<dbReference type="GO" id="GO:0009117">
    <property type="term" value="P:nucleotide metabolic process"/>
    <property type="evidence" value="ECO:0007669"/>
    <property type="project" value="UniProtKB-KW"/>
</dbReference>
<evidence type="ECO:0000256" key="1">
    <source>
        <dbReference type="ARBA" id="ARBA00008023"/>
    </source>
</evidence>
<dbReference type="InterPro" id="IPR002637">
    <property type="entry name" value="RdgB/HAM1"/>
</dbReference>
<feature type="binding site" evidence="10">
    <location>
        <position position="74"/>
    </location>
    <ligand>
        <name>Mg(2+)</name>
        <dbReference type="ChEBI" id="CHEBI:18420"/>
    </ligand>
</feature>
<name>A0A7T1AKN3_ATRLM</name>
<dbReference type="InterPro" id="IPR020922">
    <property type="entry name" value="dITP/XTP_pyrophosphatase"/>
</dbReference>
<dbReference type="AlphaFoldDB" id="A0A7T1AKN3"/>
<feature type="binding site" evidence="10">
    <location>
        <begin position="156"/>
        <end position="159"/>
    </location>
    <ligand>
        <name>substrate</name>
    </ligand>
</feature>
<dbReference type="FunFam" id="3.90.950.10:FF:000001">
    <property type="entry name" value="dITP/XTP pyrophosphatase"/>
    <property type="match status" value="1"/>
</dbReference>
<dbReference type="GO" id="GO:0009146">
    <property type="term" value="P:purine nucleoside triphosphate catabolic process"/>
    <property type="evidence" value="ECO:0007669"/>
    <property type="project" value="UniProtKB-UniRule"/>
</dbReference>
<dbReference type="SUPFAM" id="SSF52972">
    <property type="entry name" value="ITPase-like"/>
    <property type="match status" value="1"/>
</dbReference>
<sequence>MKLSSRLVYILSKNPGKIKEINTILSPYSISIRSLYQDYSPMEVVENGSSYAENALLKARCGFEISRNLCIGEDSGLEIDALDGAPGLFSARFGGETLNPKEKNKQILELLKEVPQEKRSACFVCIVALVGENSEKIFEGRCPGFISPESRGSSGFGYDPIFILPSYQKTFAELGENIKNRFSHRAIAFRQLAEYLLSEM</sequence>
<evidence type="ECO:0000313" key="12">
    <source>
        <dbReference type="EMBL" id="QPM67669.1"/>
    </source>
</evidence>
<comment type="catalytic activity">
    <reaction evidence="8 10">
        <text>dITP + H2O = dIMP + diphosphate + H(+)</text>
        <dbReference type="Rhea" id="RHEA:28342"/>
        <dbReference type="ChEBI" id="CHEBI:15377"/>
        <dbReference type="ChEBI" id="CHEBI:15378"/>
        <dbReference type="ChEBI" id="CHEBI:33019"/>
        <dbReference type="ChEBI" id="CHEBI:61194"/>
        <dbReference type="ChEBI" id="CHEBI:61382"/>
        <dbReference type="EC" id="3.6.1.66"/>
    </reaction>
</comment>
<comment type="subunit">
    <text evidence="2 10">Homodimer.</text>
</comment>
<protein>
    <recommendedName>
        <fullName evidence="10">dITP/XTP pyrophosphatase</fullName>
        <ecNumber evidence="10">3.6.1.66</ecNumber>
    </recommendedName>
    <alternativeName>
        <fullName evidence="10">Non-canonical purine NTP pyrophosphatase</fullName>
    </alternativeName>
    <alternativeName>
        <fullName evidence="10">Non-standard purine NTP pyrophosphatase</fullName>
    </alternativeName>
    <alternativeName>
        <fullName evidence="10">Nucleoside-triphosphate diphosphatase</fullName>
    </alternativeName>
    <alternativeName>
        <fullName evidence="10">Nucleoside-triphosphate pyrophosphatase</fullName>
        <shortName evidence="10">NTPase</shortName>
    </alternativeName>
</protein>
<keyword evidence="3 10" id="KW-0479">Metal-binding</keyword>
<feature type="active site" description="Proton acceptor" evidence="10">
    <location>
        <position position="74"/>
    </location>
</feature>
<feature type="binding site" evidence="10">
    <location>
        <position position="75"/>
    </location>
    <ligand>
        <name>substrate</name>
    </ligand>
</feature>
<feature type="binding site" evidence="10">
    <location>
        <begin position="184"/>
        <end position="185"/>
    </location>
    <ligand>
        <name>substrate</name>
    </ligand>
</feature>
<dbReference type="RefSeq" id="WP_218112859.1">
    <property type="nucleotide sequence ID" value="NZ_CP065383.1"/>
</dbReference>
<keyword evidence="13" id="KW-1185">Reference proteome</keyword>